<accession>A0AB39PM75</accession>
<organism evidence="3">
    <name type="scientific">Streptomyces sp. R21</name>
    <dbReference type="NCBI Taxonomy" id="3238627"/>
    <lineage>
        <taxon>Bacteria</taxon>
        <taxon>Bacillati</taxon>
        <taxon>Actinomycetota</taxon>
        <taxon>Actinomycetes</taxon>
        <taxon>Kitasatosporales</taxon>
        <taxon>Streptomycetaceae</taxon>
        <taxon>Streptomyces</taxon>
    </lineage>
</organism>
<dbReference type="EMBL" id="CP163435">
    <property type="protein sequence ID" value="XDQ30903.1"/>
    <property type="molecule type" value="Genomic_DNA"/>
</dbReference>
<evidence type="ECO:0000259" key="2">
    <source>
        <dbReference type="Pfam" id="PF13460"/>
    </source>
</evidence>
<reference evidence="3" key="1">
    <citation type="submission" date="2024-07" db="EMBL/GenBank/DDBJ databases">
        <authorList>
            <person name="Yu S.T."/>
        </authorList>
    </citation>
    <scope>NUCLEOTIDE SEQUENCE</scope>
    <source>
        <strain evidence="3">R21</strain>
    </source>
</reference>
<dbReference type="Gene3D" id="3.40.50.720">
    <property type="entry name" value="NAD(P)-binding Rossmann-like Domain"/>
    <property type="match status" value="1"/>
</dbReference>
<evidence type="ECO:0000313" key="3">
    <source>
        <dbReference type="EMBL" id="XDQ30903.1"/>
    </source>
</evidence>
<dbReference type="InterPro" id="IPR036291">
    <property type="entry name" value="NAD(P)-bd_dom_sf"/>
</dbReference>
<feature type="domain" description="NAD(P)-binding" evidence="2">
    <location>
        <begin position="19"/>
        <end position="152"/>
    </location>
</feature>
<dbReference type="Pfam" id="PF13460">
    <property type="entry name" value="NAD_binding_10"/>
    <property type="match status" value="1"/>
</dbReference>
<gene>
    <name evidence="3" type="ORF">AB5J56_42135</name>
</gene>
<keyword evidence="1" id="KW-0521">NADP</keyword>
<dbReference type="PANTHER" id="PTHR42748">
    <property type="entry name" value="NITROGEN METABOLITE REPRESSION PROTEIN NMRA FAMILY MEMBER"/>
    <property type="match status" value="1"/>
</dbReference>
<name>A0AB39PM75_9ACTN</name>
<dbReference type="InterPro" id="IPR051164">
    <property type="entry name" value="NmrA-like_oxidored"/>
</dbReference>
<dbReference type="PANTHER" id="PTHR42748:SF7">
    <property type="entry name" value="NMRA LIKE REDOX SENSOR 1-RELATED"/>
    <property type="match status" value="1"/>
</dbReference>
<evidence type="ECO:0000256" key="1">
    <source>
        <dbReference type="ARBA" id="ARBA00022857"/>
    </source>
</evidence>
<sequence length="301" mass="32616">MSESQAVRSQEPPLIAVIGAAGLCGTYMLEAALRAPFRVRAVVHGPAGRERVAALGVDDIVDADLEKPDTVRQALKNADFVFMIPPAFHPEEDVLAIRALEAAEHAGARRFVYLSVLHPHTPGLRHHLRKANAEAAVRASRLNWTILQPSMFAQIVLSTWGRAPAGPVAVPFNVDNEFSFIDLRDLGEAGVKVLSEQGHDSATYELAGPVLTLAEAVRVAGRARGVDLEARTVHWADAPLPPGVADSPSRASDMRAMWQDYDRHGLRGNSNVLRMLLGREPASFEEAATAIRKWDPLDGQG</sequence>
<proteinExistence type="predicted"/>
<dbReference type="InterPro" id="IPR016040">
    <property type="entry name" value="NAD(P)-bd_dom"/>
</dbReference>
<dbReference type="SUPFAM" id="SSF51735">
    <property type="entry name" value="NAD(P)-binding Rossmann-fold domains"/>
    <property type="match status" value="1"/>
</dbReference>
<dbReference type="RefSeq" id="WP_369241289.1">
    <property type="nucleotide sequence ID" value="NZ_CP163435.1"/>
</dbReference>
<protein>
    <submittedName>
        <fullName evidence="3">SDR family oxidoreductase</fullName>
    </submittedName>
</protein>
<dbReference type="Gene3D" id="3.90.25.10">
    <property type="entry name" value="UDP-galactose 4-epimerase, domain 1"/>
    <property type="match status" value="1"/>
</dbReference>
<dbReference type="AlphaFoldDB" id="A0AB39PM75"/>